<keyword evidence="9" id="KW-1185">Reference proteome</keyword>
<dbReference type="RefSeq" id="WP_188812817.1">
    <property type="nucleotide sequence ID" value="NZ_BMHT01000002.1"/>
</dbReference>
<evidence type="ECO:0000256" key="1">
    <source>
        <dbReference type="ARBA" id="ARBA00022670"/>
    </source>
</evidence>
<reference evidence="9" key="1">
    <citation type="journal article" date="2019" name="Int. J. Syst. Evol. Microbiol.">
        <title>The Global Catalogue of Microorganisms (GCM) 10K type strain sequencing project: providing services to taxonomists for standard genome sequencing and annotation.</title>
        <authorList>
            <consortium name="The Broad Institute Genomics Platform"/>
            <consortium name="The Broad Institute Genome Sequencing Center for Infectious Disease"/>
            <person name="Wu L."/>
            <person name="Ma J."/>
        </authorList>
    </citation>
    <scope>NUCLEOTIDE SEQUENCE [LARGE SCALE GENOMIC DNA]</scope>
    <source>
        <strain evidence="9">CGMCC 1.15197</strain>
    </source>
</reference>
<dbReference type="InterPro" id="IPR014756">
    <property type="entry name" value="Ig_E-set"/>
</dbReference>
<dbReference type="Pfam" id="PF01833">
    <property type="entry name" value="TIG"/>
    <property type="match status" value="1"/>
</dbReference>
<dbReference type="InterPro" id="IPR001818">
    <property type="entry name" value="Pept_M10_metallopeptidase"/>
</dbReference>
<evidence type="ECO:0000313" key="8">
    <source>
        <dbReference type="EMBL" id="GGF05375.1"/>
    </source>
</evidence>
<keyword evidence="1" id="KW-0645">Protease</keyword>
<keyword evidence="4" id="KW-0862">Zinc</keyword>
<proteinExistence type="predicted"/>
<comment type="caution">
    <text evidence="8">The sequence shown here is derived from an EMBL/GenBank/DDBJ whole genome shotgun (WGS) entry which is preliminary data.</text>
</comment>
<dbReference type="SUPFAM" id="SSF55486">
    <property type="entry name" value="Metalloproteases ('zincins'), catalytic domain"/>
    <property type="match status" value="1"/>
</dbReference>
<feature type="domain" description="Peptidase M10 metallopeptidase" evidence="6">
    <location>
        <begin position="430"/>
        <end position="496"/>
    </location>
</feature>
<feature type="signal peptide" evidence="5">
    <location>
        <begin position="1"/>
        <end position="25"/>
    </location>
</feature>
<evidence type="ECO:0000259" key="7">
    <source>
        <dbReference type="Pfam" id="PF01833"/>
    </source>
</evidence>
<accession>A0ABQ1TZE0</accession>
<evidence type="ECO:0008006" key="10">
    <source>
        <dbReference type="Google" id="ProtNLM"/>
    </source>
</evidence>
<keyword evidence="5" id="KW-0732">Signal</keyword>
<protein>
    <recommendedName>
        <fullName evidence="10">T9SS C-terminal target domain-containing protein</fullName>
    </recommendedName>
</protein>
<sequence length="706" mass="75618">MKIFTALRLSLGLSLALIISHVSLGQAPVGPVELRCGMLPLDPTERAQQASLVVEAEVLDARGFWDSGHQRIYTAHRVRVYKSFKGEAPAELTVLTEGGTVDFDREQSTNTLRLTPGDQGILFLYAAPFAGTEAVGTAWTAYASEQGFIRYDLTTGTAAEPFRQYPLIGPDFYAGQSAVTGQALREVQPNANLGAALARRSEVMANRGTASPAISSLSPRSLTAGTGAVLTISGSGFGNTRGTGYVEFKNADDGGDTYIRPLDTDYVSWTDTQIRVVAPSYGTTGSPAGTGVVRVTTSDATQTTSATAITIVYALTNVQADQDKLLYRPGHINQNEAGGYTFRFDASFAANTAANSAWQRALATWRCQTGVNWQVGATRTKTGIANDDENSVGFDNGAELPAKVLGRTTSYYTGCRSANGAVVFWVDEIDTQFDDARSWQFGPARATLAQYDFESVAVHELGHAQQLAHLILPSAVMHYAISNGANSRTINATSDVAGGRLVLRTRSFVAPVCNPVPMLPAPLTTVAARTLGATGVQVTWTTRDECFLNTSQAFEVQRAADTTAWQTLATLPAGATSNAYSYVDAQPLTGVSYYRLRLRRPDGSLDNAPPVGVTDDILAATDLQLFPNPVVDGTLRLLYTGTASGSLSLFFYDVLGRYYAGYGVKYGVGLNQLALQIENLRAGLYLVRWRDASGRSGTSRVLKLNQ</sequence>
<feature type="domain" description="IPT/TIG" evidence="7">
    <location>
        <begin position="212"/>
        <end position="307"/>
    </location>
</feature>
<dbReference type="CDD" id="cd00102">
    <property type="entry name" value="IPT"/>
    <property type="match status" value="1"/>
</dbReference>
<evidence type="ECO:0000256" key="5">
    <source>
        <dbReference type="SAM" id="SignalP"/>
    </source>
</evidence>
<name>A0ABQ1TZE0_9BACT</name>
<dbReference type="Gene3D" id="3.40.390.10">
    <property type="entry name" value="Collagenase (Catalytic Domain)"/>
    <property type="match status" value="1"/>
</dbReference>
<feature type="chain" id="PRO_5046297875" description="T9SS C-terminal target domain-containing protein" evidence="5">
    <location>
        <begin position="26"/>
        <end position="706"/>
    </location>
</feature>
<evidence type="ECO:0000259" key="6">
    <source>
        <dbReference type="Pfam" id="PF00413"/>
    </source>
</evidence>
<evidence type="ECO:0000313" key="9">
    <source>
        <dbReference type="Proteomes" id="UP000632273"/>
    </source>
</evidence>
<gene>
    <name evidence="8" type="ORF">GCM10011383_15640</name>
</gene>
<dbReference type="Pfam" id="PF00413">
    <property type="entry name" value="Peptidase_M10"/>
    <property type="match status" value="1"/>
</dbReference>
<organism evidence="8 9">
    <name type="scientific">Hymenobacter cavernae</name>
    <dbReference type="NCBI Taxonomy" id="2044852"/>
    <lineage>
        <taxon>Bacteria</taxon>
        <taxon>Pseudomonadati</taxon>
        <taxon>Bacteroidota</taxon>
        <taxon>Cytophagia</taxon>
        <taxon>Cytophagales</taxon>
        <taxon>Hymenobacteraceae</taxon>
        <taxon>Hymenobacter</taxon>
    </lineage>
</organism>
<keyword evidence="3" id="KW-0378">Hydrolase</keyword>
<dbReference type="InterPro" id="IPR024079">
    <property type="entry name" value="MetalloPept_cat_dom_sf"/>
</dbReference>
<dbReference type="EMBL" id="BMHT01000002">
    <property type="protein sequence ID" value="GGF05375.1"/>
    <property type="molecule type" value="Genomic_DNA"/>
</dbReference>
<dbReference type="Gene3D" id="2.60.40.10">
    <property type="entry name" value="Immunoglobulins"/>
    <property type="match status" value="1"/>
</dbReference>
<dbReference type="Proteomes" id="UP000632273">
    <property type="component" value="Unassembled WGS sequence"/>
</dbReference>
<evidence type="ECO:0000256" key="2">
    <source>
        <dbReference type="ARBA" id="ARBA00022723"/>
    </source>
</evidence>
<evidence type="ECO:0000256" key="4">
    <source>
        <dbReference type="ARBA" id="ARBA00022833"/>
    </source>
</evidence>
<dbReference type="InterPro" id="IPR013783">
    <property type="entry name" value="Ig-like_fold"/>
</dbReference>
<dbReference type="SUPFAM" id="SSF81296">
    <property type="entry name" value="E set domains"/>
    <property type="match status" value="1"/>
</dbReference>
<keyword evidence="2" id="KW-0479">Metal-binding</keyword>
<evidence type="ECO:0000256" key="3">
    <source>
        <dbReference type="ARBA" id="ARBA00022801"/>
    </source>
</evidence>
<dbReference type="InterPro" id="IPR002909">
    <property type="entry name" value="IPT_dom"/>
</dbReference>